<sequence length="169" mass="19020">MGVDIVWQQPASGQSAEQFNLIIASPDMPDIMYYSWLNAYPGGPDAAIADGKIVALNDYIEEYAPNFTAYLEAHPDVAKEIMTDSGNIYCFPAIYTYTSQDSGVWQNTIEREPYDETFIGLMPRWLRVLHQHSTSRCPLWACQAWEAILRCARTAQFSTAQPRTATANI</sequence>
<protein>
    <recommendedName>
        <fullName evidence="3">Extracellular solute-binding protein</fullName>
    </recommendedName>
</protein>
<name>A0A0D8J6A9_9FIRM</name>
<organism evidence="1 2">
    <name type="scientific">Ruthenibacterium lactatiformans</name>
    <dbReference type="NCBI Taxonomy" id="1550024"/>
    <lineage>
        <taxon>Bacteria</taxon>
        <taxon>Bacillati</taxon>
        <taxon>Bacillota</taxon>
        <taxon>Clostridia</taxon>
        <taxon>Eubacteriales</taxon>
        <taxon>Oscillospiraceae</taxon>
        <taxon>Ruthenibacterium</taxon>
    </lineage>
</organism>
<comment type="caution">
    <text evidence="1">The sequence shown here is derived from an EMBL/GenBank/DDBJ whole genome shotgun (WGS) entry which is preliminary data.</text>
</comment>
<reference evidence="1" key="1">
    <citation type="submission" date="2015-02" db="EMBL/GenBank/DDBJ databases">
        <title>A novel member of the family Ruminococcaceae isolated from human feces.</title>
        <authorList>
            <person name="Shkoporov A.N."/>
            <person name="Chaplin A.V."/>
            <person name="Motuzova O.V."/>
            <person name="Kafarskaia L.I."/>
            <person name="Khokhlova E.V."/>
            <person name="Efimov B.A."/>
        </authorList>
    </citation>
    <scope>NUCLEOTIDE SEQUENCE [LARGE SCALE GENOMIC DNA]</scope>
    <source>
        <strain evidence="1">585-1</strain>
    </source>
</reference>
<accession>A0A0D8J6A9</accession>
<dbReference type="AlphaFoldDB" id="A0A0D8J6A9"/>
<evidence type="ECO:0008006" key="3">
    <source>
        <dbReference type="Google" id="ProtNLM"/>
    </source>
</evidence>
<dbReference type="Proteomes" id="UP000032483">
    <property type="component" value="Unassembled WGS sequence"/>
</dbReference>
<dbReference type="SUPFAM" id="SSF53850">
    <property type="entry name" value="Periplasmic binding protein-like II"/>
    <property type="match status" value="1"/>
</dbReference>
<evidence type="ECO:0000313" key="1">
    <source>
        <dbReference type="EMBL" id="KJF41328.1"/>
    </source>
</evidence>
<dbReference type="Gene3D" id="3.40.190.10">
    <property type="entry name" value="Periplasmic binding protein-like II"/>
    <property type="match status" value="2"/>
</dbReference>
<evidence type="ECO:0000313" key="2">
    <source>
        <dbReference type="Proteomes" id="UP000032483"/>
    </source>
</evidence>
<proteinExistence type="predicted"/>
<dbReference type="EMBL" id="JXXK01000001">
    <property type="protein sequence ID" value="KJF41328.1"/>
    <property type="molecule type" value="Genomic_DNA"/>
</dbReference>
<keyword evidence="2" id="KW-1185">Reference proteome</keyword>
<gene>
    <name evidence="1" type="ORF">TQ39_00455</name>
</gene>